<dbReference type="GO" id="GO:0022857">
    <property type="term" value="F:transmembrane transporter activity"/>
    <property type="evidence" value="ECO:0007669"/>
    <property type="project" value="InterPro"/>
</dbReference>
<organism evidence="8 9">
    <name type="scientific">Lactobacillus mulieris</name>
    <dbReference type="NCBI Taxonomy" id="2508708"/>
    <lineage>
        <taxon>Bacteria</taxon>
        <taxon>Bacillati</taxon>
        <taxon>Bacillota</taxon>
        <taxon>Bacilli</taxon>
        <taxon>Lactobacillales</taxon>
        <taxon>Lactobacillaceae</taxon>
        <taxon>Lactobacillus</taxon>
    </lineage>
</organism>
<evidence type="ECO:0000313" key="8">
    <source>
        <dbReference type="EMBL" id="MCZ3845512.1"/>
    </source>
</evidence>
<dbReference type="AlphaFoldDB" id="A0AAP3M4V9"/>
<dbReference type="InterPro" id="IPR005829">
    <property type="entry name" value="Sugar_transporter_CS"/>
</dbReference>
<dbReference type="GeneID" id="97459956"/>
<feature type="transmembrane region" description="Helical" evidence="6">
    <location>
        <begin position="190"/>
        <end position="208"/>
    </location>
</feature>
<dbReference type="PROSITE" id="PS50850">
    <property type="entry name" value="MFS"/>
    <property type="match status" value="1"/>
</dbReference>
<evidence type="ECO:0000256" key="1">
    <source>
        <dbReference type="ARBA" id="ARBA00004651"/>
    </source>
</evidence>
<keyword evidence="3 6" id="KW-0812">Transmembrane</keyword>
<comment type="subcellular location">
    <subcellularLocation>
        <location evidence="1">Cell membrane</location>
        <topology evidence="1">Multi-pass membrane protein</topology>
    </subcellularLocation>
</comment>
<dbReference type="InterPro" id="IPR036259">
    <property type="entry name" value="MFS_trans_sf"/>
</dbReference>
<dbReference type="EMBL" id="JAKHLF010000023">
    <property type="protein sequence ID" value="MCZ3845512.1"/>
    <property type="molecule type" value="Genomic_DNA"/>
</dbReference>
<keyword evidence="2" id="KW-0813">Transport</keyword>
<reference evidence="8" key="1">
    <citation type="submission" date="2022-01" db="EMBL/GenBank/DDBJ databases">
        <title>VMRC isolate genome collection.</title>
        <authorList>
            <person name="France M."/>
            <person name="Rutt L."/>
            <person name="Humphrys M."/>
            <person name="Ravel J."/>
        </authorList>
    </citation>
    <scope>NUCLEOTIDE SEQUENCE</scope>
    <source>
        <strain evidence="8">C0127B5</strain>
    </source>
</reference>
<feature type="transmembrane region" description="Helical" evidence="6">
    <location>
        <begin position="39"/>
        <end position="61"/>
    </location>
</feature>
<keyword evidence="4 6" id="KW-1133">Transmembrane helix</keyword>
<feature type="transmembrane region" description="Helical" evidence="6">
    <location>
        <begin position="166"/>
        <end position="184"/>
    </location>
</feature>
<feature type="domain" description="Major facilitator superfamily (MFS) profile" evidence="7">
    <location>
        <begin position="39"/>
        <end position="444"/>
    </location>
</feature>
<dbReference type="GO" id="GO:0005886">
    <property type="term" value="C:plasma membrane"/>
    <property type="evidence" value="ECO:0007669"/>
    <property type="project" value="UniProtKB-SubCell"/>
</dbReference>
<name>A0AAP3M4V9_9LACO</name>
<evidence type="ECO:0000259" key="7">
    <source>
        <dbReference type="PROSITE" id="PS50850"/>
    </source>
</evidence>
<dbReference type="Pfam" id="PF00083">
    <property type="entry name" value="Sugar_tr"/>
    <property type="match status" value="1"/>
</dbReference>
<evidence type="ECO:0000256" key="6">
    <source>
        <dbReference type="SAM" id="Phobius"/>
    </source>
</evidence>
<comment type="caution">
    <text evidence="8">The sequence shown here is derived from an EMBL/GenBank/DDBJ whole genome shotgun (WGS) entry which is preliminary data.</text>
</comment>
<feature type="transmembrane region" description="Helical" evidence="6">
    <location>
        <begin position="271"/>
        <end position="292"/>
    </location>
</feature>
<dbReference type="PANTHER" id="PTHR23511:SF34">
    <property type="entry name" value="SYNAPTIC VESICLE GLYCOPROTEIN 2"/>
    <property type="match status" value="1"/>
</dbReference>
<dbReference type="InterPro" id="IPR020846">
    <property type="entry name" value="MFS_dom"/>
</dbReference>
<feature type="transmembrane region" description="Helical" evidence="6">
    <location>
        <begin position="389"/>
        <end position="413"/>
    </location>
</feature>
<accession>A0AAP3M4V9</accession>
<dbReference type="InterPro" id="IPR005828">
    <property type="entry name" value="MFS_sugar_transport-like"/>
</dbReference>
<proteinExistence type="predicted"/>
<dbReference type="PROSITE" id="PS00216">
    <property type="entry name" value="SUGAR_TRANSPORT_1"/>
    <property type="match status" value="1"/>
</dbReference>
<sequence>MGEQNQQSKTEIKRKQKKNIFYKRKSYKKAPFSDVHAQLYWALVLGQIACAYALGIAGSAFNHAKAFLSINDTWLGLLGAGSLIGLAGSFIMGRISDRFGRKHLLMANMYIYSLLSILQFFTSNLFLLFLLRVGIGLMIAIDYTVGNSILVEWMPTKDGAKKQSNLLLYWSYGFGLSFLASQFISDWRFMLCSSAVLGLIAAIYRSIVQIPHSPSWLASQGEHRQAQKVIQKNLGKKWGLPKSLLRVKKKTDASPLELFGKKYWRATLAGTAFYATQAFAFFGISIFLPILLKNMHMNNAFLSGLLYNLAIIVGTAIGIWLFNKMSRRSFLIVTFSISIICLFILALFPQLPSILTLIIFTIFSIVLSISLLLDFTYTTELFDLRIRATGVGFVITMSRVGAAAGTFLLPIIVNLAGAYITLCVCGVVLLIGTIICIFVAPETNPQFIKKENK</sequence>
<evidence type="ECO:0000256" key="4">
    <source>
        <dbReference type="ARBA" id="ARBA00022989"/>
    </source>
</evidence>
<dbReference type="SUPFAM" id="SSF103473">
    <property type="entry name" value="MFS general substrate transporter"/>
    <property type="match status" value="1"/>
</dbReference>
<dbReference type="Gene3D" id="1.20.1250.20">
    <property type="entry name" value="MFS general substrate transporter like domains"/>
    <property type="match status" value="1"/>
</dbReference>
<gene>
    <name evidence="8" type="ORF">L2422_08420</name>
</gene>
<protein>
    <submittedName>
        <fullName evidence="8">MFS transporter</fullName>
    </submittedName>
</protein>
<feature type="transmembrane region" description="Helical" evidence="6">
    <location>
        <begin position="104"/>
        <end position="121"/>
    </location>
</feature>
<feature type="transmembrane region" description="Helical" evidence="6">
    <location>
        <begin position="354"/>
        <end position="377"/>
    </location>
</feature>
<evidence type="ECO:0000313" key="9">
    <source>
        <dbReference type="Proteomes" id="UP001213015"/>
    </source>
</evidence>
<keyword evidence="5 6" id="KW-0472">Membrane</keyword>
<feature type="transmembrane region" description="Helical" evidence="6">
    <location>
        <begin position="329"/>
        <end position="348"/>
    </location>
</feature>
<feature type="transmembrane region" description="Helical" evidence="6">
    <location>
        <begin position="73"/>
        <end position="92"/>
    </location>
</feature>
<feature type="transmembrane region" description="Helical" evidence="6">
    <location>
        <begin position="419"/>
        <end position="440"/>
    </location>
</feature>
<dbReference type="RefSeq" id="WP_006587491.1">
    <property type="nucleotide sequence ID" value="NZ_CP160088.1"/>
</dbReference>
<dbReference type="Proteomes" id="UP001213015">
    <property type="component" value="Unassembled WGS sequence"/>
</dbReference>
<evidence type="ECO:0000256" key="5">
    <source>
        <dbReference type="ARBA" id="ARBA00023136"/>
    </source>
</evidence>
<evidence type="ECO:0000256" key="2">
    <source>
        <dbReference type="ARBA" id="ARBA00022448"/>
    </source>
</evidence>
<dbReference type="CDD" id="cd17316">
    <property type="entry name" value="MFS_SV2_like"/>
    <property type="match status" value="1"/>
</dbReference>
<feature type="transmembrane region" description="Helical" evidence="6">
    <location>
        <begin position="304"/>
        <end position="322"/>
    </location>
</feature>
<evidence type="ECO:0000256" key="3">
    <source>
        <dbReference type="ARBA" id="ARBA00022692"/>
    </source>
</evidence>
<dbReference type="PANTHER" id="PTHR23511">
    <property type="entry name" value="SYNAPTIC VESICLE GLYCOPROTEIN 2"/>
    <property type="match status" value="1"/>
</dbReference>